<evidence type="ECO:0000256" key="9">
    <source>
        <dbReference type="SAM" id="Coils"/>
    </source>
</evidence>
<evidence type="ECO:0000256" key="10">
    <source>
        <dbReference type="SAM" id="Phobius"/>
    </source>
</evidence>
<geneLocation type="plasmid" evidence="12 13">
    <name>pMIC7113.02</name>
</geneLocation>
<dbReference type="Pfam" id="PF13614">
    <property type="entry name" value="AAA_31"/>
    <property type="match status" value="1"/>
</dbReference>
<keyword evidence="10" id="KW-0472">Membrane</keyword>
<evidence type="ECO:0000256" key="7">
    <source>
        <dbReference type="ARBA" id="ARBA00023137"/>
    </source>
</evidence>
<comment type="catalytic activity">
    <reaction evidence="8">
        <text>L-tyrosyl-[protein] + ATP = O-phospho-L-tyrosyl-[protein] + ADP + H(+)</text>
        <dbReference type="Rhea" id="RHEA:10596"/>
        <dbReference type="Rhea" id="RHEA-COMP:10136"/>
        <dbReference type="Rhea" id="RHEA-COMP:20101"/>
        <dbReference type="ChEBI" id="CHEBI:15378"/>
        <dbReference type="ChEBI" id="CHEBI:30616"/>
        <dbReference type="ChEBI" id="CHEBI:46858"/>
        <dbReference type="ChEBI" id="CHEBI:61978"/>
        <dbReference type="ChEBI" id="CHEBI:456216"/>
        <dbReference type="EC" id="2.7.10.2"/>
    </reaction>
</comment>
<dbReference type="EMBL" id="CP003632">
    <property type="protein sequence ID" value="AFZ22147.1"/>
    <property type="molecule type" value="Genomic_DNA"/>
</dbReference>
<dbReference type="HOGENOM" id="CLU_009912_2_2_3"/>
<dbReference type="GO" id="GO:0005886">
    <property type="term" value="C:plasma membrane"/>
    <property type="evidence" value="ECO:0007669"/>
    <property type="project" value="TreeGrafter"/>
</dbReference>
<keyword evidence="9" id="KW-0175">Coiled coil</keyword>
<reference evidence="12 13" key="1">
    <citation type="submission" date="2012-06" db="EMBL/GenBank/DDBJ databases">
        <title>Finished plasmid 2 of genome of Microcoleus sp. PCC 7113.</title>
        <authorList>
            <consortium name="US DOE Joint Genome Institute"/>
            <person name="Gugger M."/>
            <person name="Coursin T."/>
            <person name="Rippka R."/>
            <person name="Tandeau De Marsac N."/>
            <person name="Huntemann M."/>
            <person name="Wei C.-L."/>
            <person name="Han J."/>
            <person name="Detter J.C."/>
            <person name="Han C."/>
            <person name="Tapia R."/>
            <person name="Chen A."/>
            <person name="Kyrpides N."/>
            <person name="Mavromatis K."/>
            <person name="Markowitz V."/>
            <person name="Szeto E."/>
            <person name="Ivanova N."/>
            <person name="Pagani I."/>
            <person name="Pati A."/>
            <person name="Goodwin L."/>
            <person name="Nordberg H.P."/>
            <person name="Cantor M.N."/>
            <person name="Hua S.X."/>
            <person name="Woyke T."/>
            <person name="Kerfeld C.A."/>
        </authorList>
    </citation>
    <scope>NUCLEOTIDE SEQUENCE [LARGE SCALE GENOMIC DNA]</scope>
    <source>
        <strain evidence="12 13">PCC 7113</strain>
        <plasmid evidence="12 13">pMIC7113.02</plasmid>
    </source>
</reference>
<dbReference type="EC" id="2.7.10.2" evidence="2"/>
<accession>K9WRH8</accession>
<dbReference type="OrthoDB" id="580971at2"/>
<evidence type="ECO:0000259" key="11">
    <source>
        <dbReference type="Pfam" id="PF13614"/>
    </source>
</evidence>
<dbReference type="Gene3D" id="3.40.50.300">
    <property type="entry name" value="P-loop containing nucleotide triphosphate hydrolases"/>
    <property type="match status" value="1"/>
</dbReference>
<feature type="coiled-coil region" evidence="9">
    <location>
        <begin position="209"/>
        <end position="320"/>
    </location>
</feature>
<evidence type="ECO:0000256" key="4">
    <source>
        <dbReference type="ARBA" id="ARBA00022741"/>
    </source>
</evidence>
<evidence type="ECO:0000313" key="13">
    <source>
        <dbReference type="Proteomes" id="UP000010471"/>
    </source>
</evidence>
<comment type="similarity">
    <text evidence="1">Belongs to the CpsD/CapB family.</text>
</comment>
<dbReference type="PATRIC" id="fig|1173027.3.peg.7278"/>
<dbReference type="GO" id="GO:0005524">
    <property type="term" value="F:ATP binding"/>
    <property type="evidence" value="ECO:0007669"/>
    <property type="project" value="UniProtKB-KW"/>
</dbReference>
<proteinExistence type="inferred from homology"/>
<gene>
    <name evidence="12" type="ORF">Mic7113_6573</name>
</gene>
<evidence type="ECO:0000256" key="5">
    <source>
        <dbReference type="ARBA" id="ARBA00022777"/>
    </source>
</evidence>
<keyword evidence="4" id="KW-0547">Nucleotide-binding</keyword>
<keyword evidence="10" id="KW-0812">Transmembrane</keyword>
<dbReference type="AlphaFoldDB" id="K9WRH8"/>
<dbReference type="PANTHER" id="PTHR32309:SF13">
    <property type="entry name" value="FERRIC ENTEROBACTIN TRANSPORT PROTEIN FEPE"/>
    <property type="match status" value="1"/>
</dbReference>
<evidence type="ECO:0000256" key="6">
    <source>
        <dbReference type="ARBA" id="ARBA00022840"/>
    </source>
</evidence>
<sequence length="788" mass="87691">METEPVSQVLSISKRGRQLQELPALDNSEVSTPPQKGMNFRPLLRTVQRKALLVIGITGAVTVGAFVWANQNIPKSYKGDFQLLVEPVTNEGRFVQPSVLTREGGQGMGQGISNLDYATQLEILRSPRILSAIYEQVKSRYPKLNYFAFTKGFAVERLASETSPEPTKILKVSYEAEEPKQVEFVLDVAAKKYLQYSLQERKTRISEGVKFIDDQLPELNARVESLQSQIQRLQQQNKLTDPRTQGDQLFTQVREINNQLAQTQRDLAEQKTLYASLQQQLDLTPSEAIAASALSEDPNYRTLQAKIQEIDNKIAEERSRFQDDNPVIQSLLAKRQNLLNLQGNESNRIVGENAAEATGNPKVEAFQNSVRIGLIQRLVESANQIELLEVRNQALTQTKKAMERQAQIFPSIAREYNAIQGQLEIANRTREQLLTQRETLRVEAAQKQVPWEIVSKPHLVTDPTGNPIASSKAKPIKIGGLLAGLLLGVGTAVLIEKIRNIFYNDKELEDDIPLPMLGIIPVYKGSRKAQPAFVESAEGTGGSYQNDPEFQKAFDSLYASIRFLFSDPPVRSLAVCSAGHEDGKSTVALNLAQTAASMGQRVLLVDANLRQPQIHERLGIPNQKGLCDLLAKKLAPNEFIQKSAIDNLFVLTTGQLQPNSTKLLGSAQMQYLMEEFQATFDLVVYDTAQFGSFMDTNFLAAHTDGILMVVAVGKTKRTLVMQVLDQLNTYRLPTLGVVANHLKRNTHIPYETGTAPEWNSGAEELPPAHQTAGKWLGYNPDNFNETMS</sequence>
<feature type="transmembrane region" description="Helical" evidence="10">
    <location>
        <begin position="51"/>
        <end position="69"/>
    </location>
</feature>
<keyword evidence="13" id="KW-1185">Reference proteome</keyword>
<name>K9WRH8_9CYAN</name>
<keyword evidence="3" id="KW-0808">Transferase</keyword>
<keyword evidence="12" id="KW-0614">Plasmid</keyword>
<dbReference type="InterPro" id="IPR050445">
    <property type="entry name" value="Bact_polysacc_biosynth/exp"/>
</dbReference>
<dbReference type="InterPro" id="IPR005702">
    <property type="entry name" value="Wzc-like_C"/>
</dbReference>
<evidence type="ECO:0000256" key="3">
    <source>
        <dbReference type="ARBA" id="ARBA00022679"/>
    </source>
</evidence>
<feature type="domain" description="AAA" evidence="11">
    <location>
        <begin position="583"/>
        <end position="712"/>
    </location>
</feature>
<evidence type="ECO:0000256" key="8">
    <source>
        <dbReference type="ARBA" id="ARBA00051245"/>
    </source>
</evidence>
<dbReference type="InterPro" id="IPR027417">
    <property type="entry name" value="P-loop_NTPase"/>
</dbReference>
<evidence type="ECO:0000256" key="1">
    <source>
        <dbReference type="ARBA" id="ARBA00007316"/>
    </source>
</evidence>
<keyword evidence="7" id="KW-0829">Tyrosine-protein kinase</keyword>
<organism evidence="12 13">
    <name type="scientific">Allocoleopsis franciscana PCC 7113</name>
    <dbReference type="NCBI Taxonomy" id="1173027"/>
    <lineage>
        <taxon>Bacteria</taxon>
        <taxon>Bacillati</taxon>
        <taxon>Cyanobacteriota</taxon>
        <taxon>Cyanophyceae</taxon>
        <taxon>Coleofasciculales</taxon>
        <taxon>Coleofasciculaceae</taxon>
        <taxon>Allocoleopsis</taxon>
        <taxon>Allocoleopsis franciscana</taxon>
    </lineage>
</organism>
<dbReference type="PANTHER" id="PTHR32309">
    <property type="entry name" value="TYROSINE-PROTEIN KINASE"/>
    <property type="match status" value="1"/>
</dbReference>
<dbReference type="RefSeq" id="WP_015211541.1">
    <property type="nucleotide sequence ID" value="NC_019760.1"/>
</dbReference>
<dbReference type="CDD" id="cd05387">
    <property type="entry name" value="BY-kinase"/>
    <property type="match status" value="1"/>
</dbReference>
<feature type="coiled-coil region" evidence="9">
    <location>
        <begin position="378"/>
        <end position="443"/>
    </location>
</feature>
<dbReference type="GO" id="GO:0004715">
    <property type="term" value="F:non-membrane spanning protein tyrosine kinase activity"/>
    <property type="evidence" value="ECO:0007669"/>
    <property type="project" value="UniProtKB-EC"/>
</dbReference>
<evidence type="ECO:0000313" key="12">
    <source>
        <dbReference type="EMBL" id="AFZ22147.1"/>
    </source>
</evidence>
<dbReference type="Proteomes" id="UP000010471">
    <property type="component" value="Plasmid pMIC7113.02"/>
</dbReference>
<keyword evidence="6" id="KW-0067">ATP-binding</keyword>
<dbReference type="KEGG" id="mic:Mic7113_6573"/>
<evidence type="ECO:0000256" key="2">
    <source>
        <dbReference type="ARBA" id="ARBA00011903"/>
    </source>
</evidence>
<dbReference type="InterPro" id="IPR025669">
    <property type="entry name" value="AAA_dom"/>
</dbReference>
<dbReference type="SUPFAM" id="SSF52540">
    <property type="entry name" value="P-loop containing nucleoside triphosphate hydrolases"/>
    <property type="match status" value="1"/>
</dbReference>
<protein>
    <recommendedName>
        <fullName evidence="2">non-specific protein-tyrosine kinase</fullName>
        <ecNumber evidence="2">2.7.10.2</ecNumber>
    </recommendedName>
</protein>
<keyword evidence="10" id="KW-1133">Transmembrane helix</keyword>
<keyword evidence="5" id="KW-0418">Kinase</keyword>
<dbReference type="NCBIfam" id="TIGR01007">
    <property type="entry name" value="eps_fam"/>
    <property type="match status" value="1"/>
</dbReference>